<evidence type="ECO:0000313" key="5">
    <source>
        <dbReference type="Proteomes" id="UP000307430"/>
    </source>
</evidence>
<evidence type="ECO:0000313" key="4">
    <source>
        <dbReference type="EMBL" id="TLV23469.1"/>
    </source>
</evidence>
<name>A0A5R9LNT7_9ENTR</name>
<dbReference type="AlphaFoldDB" id="A0A5R9LNT7"/>
<dbReference type="RefSeq" id="WP_138358514.1">
    <property type="nucleotide sequence ID" value="NZ_JBCIVH010000006.1"/>
</dbReference>
<dbReference type="InterPro" id="IPR036264">
    <property type="entry name" value="Bact_exopeptidase_dim_dom"/>
</dbReference>
<reference evidence="4 5" key="1">
    <citation type="submission" date="2019-05" db="EMBL/GenBank/DDBJ databases">
        <title>Genome sequence of Klebsiella sp strain TOUT106.</title>
        <authorList>
            <person name="Rahi P."/>
            <person name="Chaudhari D."/>
        </authorList>
    </citation>
    <scope>NUCLEOTIDE SEQUENCE [LARGE SCALE GENOMIC DNA]</scope>
    <source>
        <strain evidence="4 5">TOUT106</strain>
    </source>
</reference>
<dbReference type="Pfam" id="PF07687">
    <property type="entry name" value="M20_dimer"/>
    <property type="match status" value="1"/>
</dbReference>
<protein>
    <recommendedName>
        <fullName evidence="2">Peptidase M20 domain-containing protein 2</fullName>
    </recommendedName>
</protein>
<dbReference type="PIRSF" id="PIRSF037226">
    <property type="entry name" value="Amidohydrolase_ACY1L2_prd"/>
    <property type="match status" value="1"/>
</dbReference>
<dbReference type="SUPFAM" id="SSF53187">
    <property type="entry name" value="Zn-dependent exopeptidases"/>
    <property type="match status" value="1"/>
</dbReference>
<dbReference type="SUPFAM" id="SSF55031">
    <property type="entry name" value="Bacterial exopeptidase dimerisation domain"/>
    <property type="match status" value="1"/>
</dbReference>
<keyword evidence="5" id="KW-1185">Reference proteome</keyword>
<dbReference type="PANTHER" id="PTHR30575:SF0">
    <property type="entry name" value="XAA-ARG DIPEPTIDASE"/>
    <property type="match status" value="1"/>
</dbReference>
<dbReference type="InterPro" id="IPR052030">
    <property type="entry name" value="Peptidase_M20/M20A_hydrolases"/>
</dbReference>
<keyword evidence="1" id="KW-0378">Hydrolase</keyword>
<dbReference type="GO" id="GO:0005737">
    <property type="term" value="C:cytoplasm"/>
    <property type="evidence" value="ECO:0007669"/>
    <property type="project" value="TreeGrafter"/>
</dbReference>
<dbReference type="GO" id="GO:0071713">
    <property type="term" value="F:para-aminobenzoyl-glutamate hydrolase activity"/>
    <property type="evidence" value="ECO:0007669"/>
    <property type="project" value="TreeGrafter"/>
</dbReference>
<dbReference type="CDD" id="cd05672">
    <property type="entry name" value="M20_ACY1L2-like"/>
    <property type="match status" value="1"/>
</dbReference>
<dbReference type="EMBL" id="VCHQ01000002">
    <property type="protein sequence ID" value="TLV23469.1"/>
    <property type="molecule type" value="Genomic_DNA"/>
</dbReference>
<sequence length="391" mass="41343">MIDAINNIATTLRDELVGAARFIHANPELGLEEKKAQATLVALLRNHGFAVETGLAGMETSFVAEFSTGPGPVIAYLSEYDALPGIGHACGHNIIGTSGAGAGIITKKIMEQRGLSGTVKVFGTPAEEIGVGKIRMIEAGLFQGVDAAMLMHPSDTAMADDISFANYTFEYHFTGKPAHAAAYPWEGRNALAGVIEMFNSINALRLHMRDFCRINGIITEGGLASNIIPASAKAVFNLRALDGDTLKTVIEKVHNCARGAALATDTEVNITQTGLGTKEIRNNKRIVSLIAHHFDNFGIPHIPRDLTQGIGSTDMANVTHEIPAVQSYIGIGNAAGATHTLSFAKAAGSETGDQAVLDAARVMAATGLQLMTESTLLADVQAEFAQRRKPI</sequence>
<dbReference type="InterPro" id="IPR017144">
    <property type="entry name" value="Xaa-Arg_dipeptidase"/>
</dbReference>
<evidence type="ECO:0000259" key="3">
    <source>
        <dbReference type="Pfam" id="PF07687"/>
    </source>
</evidence>
<dbReference type="GO" id="GO:0046657">
    <property type="term" value="P:folic acid catabolic process"/>
    <property type="evidence" value="ECO:0007669"/>
    <property type="project" value="TreeGrafter"/>
</dbReference>
<dbReference type="Gene3D" id="3.40.630.10">
    <property type="entry name" value="Zn peptidases"/>
    <property type="match status" value="1"/>
</dbReference>
<comment type="similarity">
    <text evidence="2">Belongs to the peptidase M20A family.</text>
</comment>
<dbReference type="InterPro" id="IPR017439">
    <property type="entry name" value="Amidohydrolase"/>
</dbReference>
<dbReference type="FunFam" id="3.30.70.360:FF:000004">
    <property type="entry name" value="Peptidase M20 domain-containing protein 2"/>
    <property type="match status" value="1"/>
</dbReference>
<dbReference type="Pfam" id="PF01546">
    <property type="entry name" value="Peptidase_M20"/>
    <property type="match status" value="1"/>
</dbReference>
<evidence type="ECO:0000256" key="1">
    <source>
        <dbReference type="ARBA" id="ARBA00022801"/>
    </source>
</evidence>
<dbReference type="GO" id="GO:0016805">
    <property type="term" value="F:dipeptidase activity"/>
    <property type="evidence" value="ECO:0007669"/>
    <property type="project" value="InterPro"/>
</dbReference>
<dbReference type="InterPro" id="IPR002933">
    <property type="entry name" value="Peptidase_M20"/>
</dbReference>
<dbReference type="NCBIfam" id="TIGR01891">
    <property type="entry name" value="amidohydrolases"/>
    <property type="match status" value="1"/>
</dbReference>
<dbReference type="Gene3D" id="3.30.70.360">
    <property type="match status" value="1"/>
</dbReference>
<comment type="caution">
    <text evidence="4">The sequence shown here is derived from an EMBL/GenBank/DDBJ whole genome shotgun (WGS) entry which is preliminary data.</text>
</comment>
<proteinExistence type="inferred from homology"/>
<evidence type="ECO:0000256" key="2">
    <source>
        <dbReference type="PIRNR" id="PIRNR037226"/>
    </source>
</evidence>
<organism evidence="4 5">
    <name type="scientific">Klebsiella indica</name>
    <dbReference type="NCBI Taxonomy" id="2582917"/>
    <lineage>
        <taxon>Bacteria</taxon>
        <taxon>Pseudomonadati</taxon>
        <taxon>Pseudomonadota</taxon>
        <taxon>Gammaproteobacteria</taxon>
        <taxon>Enterobacterales</taxon>
        <taxon>Enterobacteriaceae</taxon>
        <taxon>Klebsiella/Raoultella group</taxon>
        <taxon>Klebsiella</taxon>
    </lineage>
</organism>
<gene>
    <name evidence="4" type="ORF">FE839_01740</name>
</gene>
<dbReference type="PANTHER" id="PTHR30575">
    <property type="entry name" value="PEPTIDASE M20"/>
    <property type="match status" value="1"/>
</dbReference>
<dbReference type="Proteomes" id="UP000307430">
    <property type="component" value="Unassembled WGS sequence"/>
</dbReference>
<feature type="domain" description="Peptidase M20 dimerisation" evidence="3">
    <location>
        <begin position="169"/>
        <end position="260"/>
    </location>
</feature>
<accession>A0A5R9LNT7</accession>
<dbReference type="InterPro" id="IPR011650">
    <property type="entry name" value="Peptidase_M20_dimer"/>
</dbReference>